<feature type="compositionally biased region" description="Basic and acidic residues" evidence="1">
    <location>
        <begin position="194"/>
        <end position="203"/>
    </location>
</feature>
<sequence length="237" mass="26956">MCLGSKKKPEVGLEAQPPVSMLQIQPALGAEPNSALIERIYSCKEMTKDLSIKKGDLIFSLEELKKVPKSNDKKKCRKSSKEEIRIRKRETDADNDTLYPKSLSTTETDKEQTEEMSSDALQYDPYAPLEELEKQECFNCHTLRRNTFLANTLSMPNEKERQIKSKPKLPHLPQTSIEATEKLSGKARSKNLLERSKTMKLEELASQNSVSGTFSKAKMLPSPIHEKETSRNNRELQ</sequence>
<feature type="region of interest" description="Disordered" evidence="1">
    <location>
        <begin position="194"/>
        <end position="237"/>
    </location>
</feature>
<feature type="compositionally biased region" description="Basic and acidic residues" evidence="1">
    <location>
        <begin position="224"/>
        <end position="237"/>
    </location>
</feature>
<protein>
    <submittedName>
        <fullName evidence="3">SH3 domain-containing protein</fullName>
    </submittedName>
</protein>
<feature type="region of interest" description="Disordered" evidence="1">
    <location>
        <begin position="157"/>
        <end position="177"/>
    </location>
</feature>
<feature type="compositionally biased region" description="Polar residues" evidence="1">
    <location>
        <begin position="205"/>
        <end position="214"/>
    </location>
</feature>
<accession>A0A0R3RR42</accession>
<evidence type="ECO:0000313" key="3">
    <source>
        <dbReference type="WBParaSite" id="EEL_0000418901-mRNA-1"/>
    </source>
</evidence>
<feature type="compositionally biased region" description="Basic and acidic residues" evidence="1">
    <location>
        <begin position="68"/>
        <end position="92"/>
    </location>
</feature>
<dbReference type="WBParaSite" id="EEL_0000418901-mRNA-1">
    <property type="protein sequence ID" value="EEL_0000418901-mRNA-1"/>
    <property type="gene ID" value="EEL_0000418901"/>
</dbReference>
<dbReference type="Proteomes" id="UP000050640">
    <property type="component" value="Unplaced"/>
</dbReference>
<proteinExistence type="predicted"/>
<reference evidence="3" key="1">
    <citation type="submission" date="2017-02" db="UniProtKB">
        <authorList>
            <consortium name="WormBaseParasite"/>
        </authorList>
    </citation>
    <scope>IDENTIFICATION</scope>
</reference>
<feature type="region of interest" description="Disordered" evidence="1">
    <location>
        <begin position="68"/>
        <end position="118"/>
    </location>
</feature>
<organism evidence="2 3">
    <name type="scientific">Elaeophora elaphi</name>
    <dbReference type="NCBI Taxonomy" id="1147741"/>
    <lineage>
        <taxon>Eukaryota</taxon>
        <taxon>Metazoa</taxon>
        <taxon>Ecdysozoa</taxon>
        <taxon>Nematoda</taxon>
        <taxon>Chromadorea</taxon>
        <taxon>Rhabditida</taxon>
        <taxon>Spirurina</taxon>
        <taxon>Spiruromorpha</taxon>
        <taxon>Filarioidea</taxon>
        <taxon>Onchocercidae</taxon>
        <taxon>Elaeophora</taxon>
    </lineage>
</organism>
<name>A0A0R3RR42_9BILA</name>
<dbReference type="AlphaFoldDB" id="A0A0R3RR42"/>
<keyword evidence="2" id="KW-1185">Reference proteome</keyword>
<evidence type="ECO:0000256" key="1">
    <source>
        <dbReference type="SAM" id="MobiDB-lite"/>
    </source>
</evidence>
<evidence type="ECO:0000313" key="2">
    <source>
        <dbReference type="Proteomes" id="UP000050640"/>
    </source>
</evidence>